<feature type="domain" description="Clip" evidence="4">
    <location>
        <begin position="146"/>
        <end position="193"/>
    </location>
</feature>
<evidence type="ECO:0000256" key="2">
    <source>
        <dbReference type="ARBA" id="ARBA00023157"/>
    </source>
</evidence>
<feature type="chain" id="PRO_5006457794" description="Clip domain-containing protein" evidence="3">
    <location>
        <begin position="18"/>
        <end position="483"/>
    </location>
</feature>
<evidence type="ECO:0000313" key="6">
    <source>
        <dbReference type="Proteomes" id="UP000008792"/>
    </source>
</evidence>
<evidence type="ECO:0000256" key="1">
    <source>
        <dbReference type="ARBA" id="ARBA00022729"/>
    </source>
</evidence>
<keyword evidence="5" id="KW-0378">Hydrolase</keyword>
<keyword evidence="2" id="KW-1015">Disulfide bond</keyword>
<keyword evidence="6" id="KW-1185">Reference proteome</keyword>
<dbReference type="KEGG" id="dvi:6635430"/>
<gene>
    <name evidence="5" type="primary">Dvir\GJ15196</name>
    <name evidence="5" type="ORF">Dvir_GJ15196</name>
</gene>
<dbReference type="HOGENOM" id="CLU_570211_0_0_1"/>
<dbReference type="OrthoDB" id="7883519at2759"/>
<name>B4MD63_DROVI</name>
<protein>
    <recommendedName>
        <fullName evidence="4">Clip domain-containing protein</fullName>
    </recommendedName>
</protein>
<dbReference type="eggNOG" id="ENOG502T9CK">
    <property type="taxonomic scope" value="Eukaryota"/>
</dbReference>
<feature type="signal peptide" evidence="3">
    <location>
        <begin position="1"/>
        <end position="17"/>
    </location>
</feature>
<keyword evidence="1 3" id="KW-0732">Signal</keyword>
<dbReference type="SMART" id="SM00680">
    <property type="entry name" value="CLIP"/>
    <property type="match status" value="2"/>
</dbReference>
<dbReference type="InParanoid" id="B4MD63"/>
<proteinExistence type="predicted"/>
<dbReference type="InterPro" id="IPR022700">
    <property type="entry name" value="CLIP"/>
</dbReference>
<dbReference type="Gene3D" id="2.40.10.10">
    <property type="entry name" value="Trypsin-like serine proteases"/>
    <property type="match status" value="1"/>
</dbReference>
<sequence>MLRVVVVLSALIWLCLSSCCCGYYSLQVADSCPTRGYLSSCQPADQCSTLAQFIESGRLSADAVLNCGYTTTGEKICCPREEGNSTNLRFSSSDSRANDTQATTPSWLNIFRTDREYLASLVTTPAPVSSSSIVFPNRVTETGAACQTPLYKGICEAVSDCQSLVPLLQQRRLRDEDVQTCRDGTVEEIICCPTNLPLHPIGHVGAETRLGKAADDDAAAIAKAVELLPHYTHLAALAYPNAAFDGHVHRCTALALTPQLLLSSAGCGHASHGVFGVADMRDVDEEEDYLVDITGVDMYRQDLALLRLAQSMPVDQPKASHVSLAPICSQFELTRLQVSGQLLASAWGMGNGSDCPLYELPMRLLNSDACRDIGKLSAVQDLPSSHLCLAPRDVAALSASNVNSCAPCPAVVGSVLHLRRPSGSRCVLAIATPTGDKCNAEAMYFTSLLDTRLVYFVEQQQQQYQQQQQQQQRQQRMPKLIRF</sequence>
<dbReference type="SUPFAM" id="SSF50494">
    <property type="entry name" value="Trypsin-like serine proteases"/>
    <property type="match status" value="1"/>
</dbReference>
<dbReference type="GO" id="GO:0016787">
    <property type="term" value="F:hydrolase activity"/>
    <property type="evidence" value="ECO:0007669"/>
    <property type="project" value="UniProtKB-KW"/>
</dbReference>
<reference evidence="5 6" key="1">
    <citation type="journal article" date="2007" name="Nature">
        <title>Evolution of genes and genomes on the Drosophila phylogeny.</title>
        <authorList>
            <consortium name="Drosophila 12 Genomes Consortium"/>
            <person name="Clark A.G."/>
            <person name="Eisen M.B."/>
            <person name="Smith D.R."/>
            <person name="Bergman C.M."/>
            <person name="Oliver B."/>
            <person name="Markow T.A."/>
            <person name="Kaufman T.C."/>
            <person name="Kellis M."/>
            <person name="Gelbart W."/>
            <person name="Iyer V.N."/>
            <person name="Pollard D.A."/>
            <person name="Sackton T.B."/>
            <person name="Larracuente A.M."/>
            <person name="Singh N.D."/>
            <person name="Abad J.P."/>
            <person name="Abt D.N."/>
            <person name="Adryan B."/>
            <person name="Aguade M."/>
            <person name="Akashi H."/>
            <person name="Anderson W.W."/>
            <person name="Aquadro C.F."/>
            <person name="Ardell D.H."/>
            <person name="Arguello R."/>
            <person name="Artieri C.G."/>
            <person name="Barbash D.A."/>
            <person name="Barker D."/>
            <person name="Barsanti P."/>
            <person name="Batterham P."/>
            <person name="Batzoglou S."/>
            <person name="Begun D."/>
            <person name="Bhutkar A."/>
            <person name="Blanco E."/>
            <person name="Bosak S.A."/>
            <person name="Bradley R.K."/>
            <person name="Brand A.D."/>
            <person name="Brent M.R."/>
            <person name="Brooks A.N."/>
            <person name="Brown R.H."/>
            <person name="Butlin R.K."/>
            <person name="Caggese C."/>
            <person name="Calvi B.R."/>
            <person name="Bernardo de Carvalho A."/>
            <person name="Caspi A."/>
            <person name="Castrezana S."/>
            <person name="Celniker S.E."/>
            <person name="Chang J.L."/>
            <person name="Chapple C."/>
            <person name="Chatterji S."/>
            <person name="Chinwalla A."/>
            <person name="Civetta A."/>
            <person name="Clifton S.W."/>
            <person name="Comeron J.M."/>
            <person name="Costello J.C."/>
            <person name="Coyne J.A."/>
            <person name="Daub J."/>
            <person name="David R.G."/>
            <person name="Delcher A.L."/>
            <person name="Delehaunty K."/>
            <person name="Do C.B."/>
            <person name="Ebling H."/>
            <person name="Edwards K."/>
            <person name="Eickbush T."/>
            <person name="Evans J.D."/>
            <person name="Filipski A."/>
            <person name="Findeiss S."/>
            <person name="Freyhult E."/>
            <person name="Fulton L."/>
            <person name="Fulton R."/>
            <person name="Garcia A.C."/>
            <person name="Gardiner A."/>
            <person name="Garfield D.A."/>
            <person name="Garvin B.E."/>
            <person name="Gibson G."/>
            <person name="Gilbert D."/>
            <person name="Gnerre S."/>
            <person name="Godfrey J."/>
            <person name="Good R."/>
            <person name="Gotea V."/>
            <person name="Gravely B."/>
            <person name="Greenberg A.J."/>
            <person name="Griffiths-Jones S."/>
            <person name="Gross S."/>
            <person name="Guigo R."/>
            <person name="Gustafson E.A."/>
            <person name="Haerty W."/>
            <person name="Hahn M.W."/>
            <person name="Halligan D.L."/>
            <person name="Halpern A.L."/>
            <person name="Halter G.M."/>
            <person name="Han M.V."/>
            <person name="Heger A."/>
            <person name="Hillier L."/>
            <person name="Hinrichs A.S."/>
            <person name="Holmes I."/>
            <person name="Hoskins R.A."/>
            <person name="Hubisz M.J."/>
            <person name="Hultmark D."/>
            <person name="Huntley M.A."/>
            <person name="Jaffe D.B."/>
            <person name="Jagadeeshan S."/>
            <person name="Jeck W.R."/>
            <person name="Johnson J."/>
            <person name="Jones C.D."/>
            <person name="Jordan W.C."/>
            <person name="Karpen G.H."/>
            <person name="Kataoka E."/>
            <person name="Keightley P.D."/>
            <person name="Kheradpour P."/>
            <person name="Kirkness E.F."/>
            <person name="Koerich L.B."/>
            <person name="Kristiansen K."/>
            <person name="Kudrna D."/>
            <person name="Kulathinal R.J."/>
            <person name="Kumar S."/>
            <person name="Kwok R."/>
            <person name="Lander E."/>
            <person name="Langley C.H."/>
            <person name="Lapoint R."/>
            <person name="Lazzaro B.P."/>
            <person name="Lee S.J."/>
            <person name="Levesque L."/>
            <person name="Li R."/>
            <person name="Lin C.F."/>
            <person name="Lin M.F."/>
            <person name="Lindblad-Toh K."/>
            <person name="Llopart A."/>
            <person name="Long M."/>
            <person name="Low L."/>
            <person name="Lozovsky E."/>
            <person name="Lu J."/>
            <person name="Luo M."/>
            <person name="Machado C.A."/>
            <person name="Makalowski W."/>
            <person name="Marzo M."/>
            <person name="Matsuda M."/>
            <person name="Matzkin L."/>
            <person name="McAllister B."/>
            <person name="McBride C.S."/>
            <person name="McKernan B."/>
            <person name="McKernan K."/>
            <person name="Mendez-Lago M."/>
            <person name="Minx P."/>
            <person name="Mollenhauer M.U."/>
            <person name="Montooth K."/>
            <person name="Mount S.M."/>
            <person name="Mu X."/>
            <person name="Myers E."/>
            <person name="Negre B."/>
            <person name="Newfeld S."/>
            <person name="Nielsen R."/>
            <person name="Noor M.A."/>
            <person name="O'Grady P."/>
            <person name="Pachter L."/>
            <person name="Papaceit M."/>
            <person name="Parisi M.J."/>
            <person name="Parisi M."/>
            <person name="Parts L."/>
            <person name="Pedersen J.S."/>
            <person name="Pesole G."/>
            <person name="Phillippy A.M."/>
            <person name="Ponting C.P."/>
            <person name="Pop M."/>
            <person name="Porcelli D."/>
            <person name="Powell J.R."/>
            <person name="Prohaska S."/>
            <person name="Pruitt K."/>
            <person name="Puig M."/>
            <person name="Quesneville H."/>
            <person name="Ram K.R."/>
            <person name="Rand D."/>
            <person name="Rasmussen M.D."/>
            <person name="Reed L.K."/>
            <person name="Reenan R."/>
            <person name="Reily A."/>
            <person name="Remington K.A."/>
            <person name="Rieger T.T."/>
            <person name="Ritchie M.G."/>
            <person name="Robin C."/>
            <person name="Rogers Y.H."/>
            <person name="Rohde C."/>
            <person name="Rozas J."/>
            <person name="Rubenfield M.J."/>
            <person name="Ruiz A."/>
            <person name="Russo S."/>
            <person name="Salzberg S.L."/>
            <person name="Sanchez-Gracia A."/>
            <person name="Saranga D.J."/>
            <person name="Sato H."/>
            <person name="Schaeffer S.W."/>
            <person name="Schatz M.C."/>
            <person name="Schlenke T."/>
            <person name="Schwartz R."/>
            <person name="Segarra C."/>
            <person name="Singh R.S."/>
            <person name="Sirot L."/>
            <person name="Sirota M."/>
            <person name="Sisneros N.B."/>
            <person name="Smith C.D."/>
            <person name="Smith T.F."/>
            <person name="Spieth J."/>
            <person name="Stage D.E."/>
            <person name="Stark A."/>
            <person name="Stephan W."/>
            <person name="Strausberg R.L."/>
            <person name="Strempel S."/>
            <person name="Sturgill D."/>
            <person name="Sutton G."/>
            <person name="Sutton G.G."/>
            <person name="Tao W."/>
            <person name="Teichmann S."/>
            <person name="Tobari Y.N."/>
            <person name="Tomimura Y."/>
            <person name="Tsolas J.M."/>
            <person name="Valente V.L."/>
            <person name="Venter E."/>
            <person name="Venter J.C."/>
            <person name="Vicario S."/>
            <person name="Vieira F.G."/>
            <person name="Vilella A.J."/>
            <person name="Villasante A."/>
            <person name="Walenz B."/>
            <person name="Wang J."/>
            <person name="Wasserman M."/>
            <person name="Watts T."/>
            <person name="Wilson D."/>
            <person name="Wilson R.K."/>
            <person name="Wing R.A."/>
            <person name="Wolfner M.F."/>
            <person name="Wong A."/>
            <person name="Wong G.K."/>
            <person name="Wu C.I."/>
            <person name="Wu G."/>
            <person name="Yamamoto D."/>
            <person name="Yang H.P."/>
            <person name="Yang S.P."/>
            <person name="Yorke J.A."/>
            <person name="Yoshida K."/>
            <person name="Zdobnov E."/>
            <person name="Zhang P."/>
            <person name="Zhang Y."/>
            <person name="Zimin A.V."/>
            <person name="Baldwin J."/>
            <person name="Abdouelleil A."/>
            <person name="Abdulkadir J."/>
            <person name="Abebe A."/>
            <person name="Abera B."/>
            <person name="Abreu J."/>
            <person name="Acer S.C."/>
            <person name="Aftuck L."/>
            <person name="Alexander A."/>
            <person name="An P."/>
            <person name="Anderson E."/>
            <person name="Anderson S."/>
            <person name="Arachi H."/>
            <person name="Azer M."/>
            <person name="Bachantsang P."/>
            <person name="Barry A."/>
            <person name="Bayul T."/>
            <person name="Berlin A."/>
            <person name="Bessette D."/>
            <person name="Bloom T."/>
            <person name="Blye J."/>
            <person name="Boguslavskiy L."/>
            <person name="Bonnet C."/>
            <person name="Boukhgalter B."/>
            <person name="Bourzgui I."/>
            <person name="Brown A."/>
            <person name="Cahill P."/>
            <person name="Channer S."/>
            <person name="Cheshatsang Y."/>
            <person name="Chuda L."/>
            <person name="Citroen M."/>
            <person name="Collymore A."/>
            <person name="Cooke P."/>
            <person name="Costello M."/>
            <person name="D'Aco K."/>
            <person name="Daza R."/>
            <person name="De Haan G."/>
            <person name="DeGray S."/>
            <person name="DeMaso C."/>
            <person name="Dhargay N."/>
            <person name="Dooley K."/>
            <person name="Dooley E."/>
            <person name="Doricent M."/>
            <person name="Dorje P."/>
            <person name="Dorjee K."/>
            <person name="Dupes A."/>
            <person name="Elong R."/>
            <person name="Falk J."/>
            <person name="Farina A."/>
            <person name="Faro S."/>
            <person name="Ferguson D."/>
            <person name="Fisher S."/>
            <person name="Foley C.D."/>
            <person name="Franke A."/>
            <person name="Friedrich D."/>
            <person name="Gadbois L."/>
            <person name="Gearin G."/>
            <person name="Gearin C.R."/>
            <person name="Giannoukos G."/>
            <person name="Goode T."/>
            <person name="Graham J."/>
            <person name="Grandbois E."/>
            <person name="Grewal S."/>
            <person name="Gyaltsen K."/>
            <person name="Hafez N."/>
            <person name="Hagos B."/>
            <person name="Hall J."/>
            <person name="Henson C."/>
            <person name="Hollinger A."/>
            <person name="Honan T."/>
            <person name="Huard M.D."/>
            <person name="Hughes L."/>
            <person name="Hurhula B."/>
            <person name="Husby M.E."/>
            <person name="Kamat A."/>
            <person name="Kanga B."/>
            <person name="Kashin S."/>
            <person name="Khazanovich D."/>
            <person name="Kisner P."/>
            <person name="Lance K."/>
            <person name="Lara M."/>
            <person name="Lee W."/>
            <person name="Lennon N."/>
            <person name="Letendre F."/>
            <person name="LeVine R."/>
            <person name="Lipovsky A."/>
            <person name="Liu X."/>
            <person name="Liu J."/>
            <person name="Liu S."/>
            <person name="Lokyitsang T."/>
            <person name="Lokyitsang Y."/>
            <person name="Lubonja R."/>
            <person name="Lui A."/>
            <person name="MacDonald P."/>
            <person name="Magnisalis V."/>
            <person name="Maru K."/>
            <person name="Matthews C."/>
            <person name="McCusker W."/>
            <person name="McDonough S."/>
            <person name="Mehta T."/>
            <person name="Meldrim J."/>
            <person name="Meneus L."/>
            <person name="Mihai O."/>
            <person name="Mihalev A."/>
            <person name="Mihova T."/>
            <person name="Mittelman R."/>
            <person name="Mlenga V."/>
            <person name="Montmayeur A."/>
            <person name="Mulrain L."/>
            <person name="Navidi A."/>
            <person name="Naylor J."/>
            <person name="Negash T."/>
            <person name="Nguyen T."/>
            <person name="Nguyen N."/>
            <person name="Nicol R."/>
            <person name="Norbu C."/>
            <person name="Norbu N."/>
            <person name="Novod N."/>
            <person name="O'Neill B."/>
            <person name="Osman S."/>
            <person name="Markiewicz E."/>
            <person name="Oyono O.L."/>
            <person name="Patti C."/>
            <person name="Phunkhang P."/>
            <person name="Pierre F."/>
            <person name="Priest M."/>
            <person name="Raghuraman S."/>
            <person name="Rege F."/>
            <person name="Reyes R."/>
            <person name="Rise C."/>
            <person name="Rogov P."/>
            <person name="Ross K."/>
            <person name="Ryan E."/>
            <person name="Settipalli S."/>
            <person name="Shea T."/>
            <person name="Sherpa N."/>
            <person name="Shi L."/>
            <person name="Shih D."/>
            <person name="Sparrow T."/>
            <person name="Spaulding J."/>
            <person name="Stalker J."/>
            <person name="Stange-Thomann N."/>
            <person name="Stavropoulos S."/>
            <person name="Stone C."/>
            <person name="Strader C."/>
            <person name="Tesfaye S."/>
            <person name="Thomson T."/>
            <person name="Thoulutsang Y."/>
            <person name="Thoulutsang D."/>
            <person name="Topham K."/>
            <person name="Topping I."/>
            <person name="Tsamla T."/>
            <person name="Vassiliev H."/>
            <person name="Vo A."/>
            <person name="Wangchuk T."/>
            <person name="Wangdi T."/>
            <person name="Weiand M."/>
            <person name="Wilkinson J."/>
            <person name="Wilson A."/>
            <person name="Yadav S."/>
            <person name="Young G."/>
            <person name="Yu Q."/>
            <person name="Zembek L."/>
            <person name="Zhong D."/>
            <person name="Zimmer A."/>
            <person name="Zwirko Z."/>
            <person name="Jaffe D.B."/>
            <person name="Alvarez P."/>
            <person name="Brockman W."/>
            <person name="Butler J."/>
            <person name="Chin C."/>
            <person name="Gnerre S."/>
            <person name="Grabherr M."/>
            <person name="Kleber M."/>
            <person name="Mauceli E."/>
            <person name="MacCallum I."/>
        </authorList>
    </citation>
    <scope>NUCLEOTIDE SEQUENCE [LARGE SCALE GENOMIC DNA]</scope>
    <source>
        <strain evidence="6">Tucson 15010-1051.87</strain>
    </source>
</reference>
<dbReference type="AlphaFoldDB" id="B4MD63"/>
<dbReference type="InterPro" id="IPR009003">
    <property type="entry name" value="Peptidase_S1_PA"/>
</dbReference>
<dbReference type="InterPro" id="IPR043504">
    <property type="entry name" value="Peptidase_S1_PA_chymotrypsin"/>
</dbReference>
<feature type="domain" description="Clip" evidence="4">
    <location>
        <begin position="32"/>
        <end position="79"/>
    </location>
</feature>
<accession>B4MD63</accession>
<organism evidence="5 6">
    <name type="scientific">Drosophila virilis</name>
    <name type="common">Fruit fly</name>
    <dbReference type="NCBI Taxonomy" id="7244"/>
    <lineage>
        <taxon>Eukaryota</taxon>
        <taxon>Metazoa</taxon>
        <taxon>Ecdysozoa</taxon>
        <taxon>Arthropoda</taxon>
        <taxon>Hexapoda</taxon>
        <taxon>Insecta</taxon>
        <taxon>Pterygota</taxon>
        <taxon>Neoptera</taxon>
        <taxon>Endopterygota</taxon>
        <taxon>Diptera</taxon>
        <taxon>Brachycera</taxon>
        <taxon>Muscomorpha</taxon>
        <taxon>Ephydroidea</taxon>
        <taxon>Drosophilidae</taxon>
        <taxon>Drosophila</taxon>
    </lineage>
</organism>
<evidence type="ECO:0000256" key="3">
    <source>
        <dbReference type="SAM" id="SignalP"/>
    </source>
</evidence>
<evidence type="ECO:0000313" key="5">
    <source>
        <dbReference type="EMBL" id="EDW58135.2"/>
    </source>
</evidence>
<dbReference type="EMBL" id="CH940660">
    <property type="protein sequence ID" value="EDW58135.2"/>
    <property type="molecule type" value="Genomic_DNA"/>
</dbReference>
<dbReference type="STRING" id="7244.B4MD63"/>
<dbReference type="Proteomes" id="UP000008792">
    <property type="component" value="Unassembled WGS sequence"/>
</dbReference>
<evidence type="ECO:0000259" key="4">
    <source>
        <dbReference type="SMART" id="SM00680"/>
    </source>
</evidence>